<evidence type="ECO:0000313" key="3">
    <source>
        <dbReference type="EMBL" id="KKQ35592.1"/>
    </source>
</evidence>
<gene>
    <name evidence="3" type="ORF">US50_C0011G0005</name>
</gene>
<dbReference type="Proteomes" id="UP000033876">
    <property type="component" value="Unassembled WGS sequence"/>
</dbReference>
<dbReference type="AlphaFoldDB" id="A0A0G0H064"/>
<dbReference type="EMBL" id="LBTF01000011">
    <property type="protein sequence ID" value="KKQ35592.1"/>
    <property type="molecule type" value="Genomic_DNA"/>
</dbReference>
<feature type="chain" id="PRO_5002532279" description="DUF3300 domain-containing protein" evidence="2">
    <location>
        <begin position="20"/>
        <end position="246"/>
    </location>
</feature>
<keyword evidence="2" id="KW-0732">Signal</keyword>
<proteinExistence type="predicted"/>
<feature type="signal peptide" evidence="2">
    <location>
        <begin position="1"/>
        <end position="19"/>
    </location>
</feature>
<feature type="compositionally biased region" description="Basic and acidic residues" evidence="1">
    <location>
        <begin position="189"/>
        <end position="202"/>
    </location>
</feature>
<evidence type="ECO:0008006" key="5">
    <source>
        <dbReference type="Google" id="ProtNLM"/>
    </source>
</evidence>
<evidence type="ECO:0000256" key="2">
    <source>
        <dbReference type="SAM" id="SignalP"/>
    </source>
</evidence>
<feature type="region of interest" description="Disordered" evidence="1">
    <location>
        <begin position="46"/>
        <end position="77"/>
    </location>
</feature>
<name>A0A0G0H064_9BACT</name>
<organism evidence="3 4">
    <name type="scientific">Candidatus Nomurabacteria bacterium GW2011_GWB1_37_5</name>
    <dbReference type="NCBI Taxonomy" id="1618742"/>
    <lineage>
        <taxon>Bacteria</taxon>
        <taxon>Candidatus Nomuraibacteriota</taxon>
    </lineage>
</organism>
<feature type="region of interest" description="Disordered" evidence="1">
    <location>
        <begin position="184"/>
        <end position="246"/>
    </location>
</feature>
<feature type="compositionally biased region" description="Polar residues" evidence="1">
    <location>
        <begin position="203"/>
        <end position="212"/>
    </location>
</feature>
<evidence type="ECO:0000313" key="4">
    <source>
        <dbReference type="Proteomes" id="UP000033876"/>
    </source>
</evidence>
<comment type="caution">
    <text evidence="3">The sequence shown here is derived from an EMBL/GenBank/DDBJ whole genome shotgun (WGS) entry which is preliminary data.</text>
</comment>
<sequence length="246" mass="28323">MKKNILLAILLIMTASAFSQGSRKKGKKVVHDPRYWVSKEKKNPINEELNKYTSPKNRNSKMDNDDGDDVYNAGKPLNKRKSGKEYAFIDVQSCSQPSYYYVATPFTPIWGNPYPYMLPYNWNYGCSNNGWNNYGWNNLNNCNFMGYNGYNNSYNYTPQNSVGVGVQFNYQRRVSADEINENFEAAPSAEEKVPEKRQESKPKTPTNISYQQMMAGDWTPMERPKRSPDPGQANDIEQNYADAFKK</sequence>
<accession>A0A0G0H064</accession>
<reference evidence="3 4" key="1">
    <citation type="journal article" date="2015" name="Nature">
        <title>rRNA introns, odd ribosomes, and small enigmatic genomes across a large radiation of phyla.</title>
        <authorList>
            <person name="Brown C.T."/>
            <person name="Hug L.A."/>
            <person name="Thomas B.C."/>
            <person name="Sharon I."/>
            <person name="Castelle C.J."/>
            <person name="Singh A."/>
            <person name="Wilkins M.J."/>
            <person name="Williams K.H."/>
            <person name="Banfield J.F."/>
        </authorList>
    </citation>
    <scope>NUCLEOTIDE SEQUENCE [LARGE SCALE GENOMIC DNA]</scope>
</reference>
<protein>
    <recommendedName>
        <fullName evidence="5">DUF3300 domain-containing protein</fullName>
    </recommendedName>
</protein>
<evidence type="ECO:0000256" key="1">
    <source>
        <dbReference type="SAM" id="MobiDB-lite"/>
    </source>
</evidence>